<dbReference type="EMBL" id="GEBQ01004214">
    <property type="protein sequence ID" value="JAT35763.1"/>
    <property type="molecule type" value="Transcribed_RNA"/>
</dbReference>
<dbReference type="AlphaFoldDB" id="A0A1B6MIM2"/>
<gene>
    <name evidence="2" type="ORF">g.19056</name>
</gene>
<reference evidence="2" key="1">
    <citation type="submission" date="2015-11" db="EMBL/GenBank/DDBJ databases">
        <title>De novo transcriptome assembly of four potential Pierce s Disease insect vectors from Arizona vineyards.</title>
        <authorList>
            <person name="Tassone E.E."/>
        </authorList>
    </citation>
    <scope>NUCLEOTIDE SEQUENCE</scope>
</reference>
<feature type="compositionally biased region" description="Basic and acidic residues" evidence="1">
    <location>
        <begin position="87"/>
        <end position="100"/>
    </location>
</feature>
<evidence type="ECO:0000313" key="2">
    <source>
        <dbReference type="EMBL" id="JAT35763.1"/>
    </source>
</evidence>
<organism evidence="2">
    <name type="scientific">Graphocephala atropunctata</name>
    <dbReference type="NCBI Taxonomy" id="36148"/>
    <lineage>
        <taxon>Eukaryota</taxon>
        <taxon>Metazoa</taxon>
        <taxon>Ecdysozoa</taxon>
        <taxon>Arthropoda</taxon>
        <taxon>Hexapoda</taxon>
        <taxon>Insecta</taxon>
        <taxon>Pterygota</taxon>
        <taxon>Neoptera</taxon>
        <taxon>Paraneoptera</taxon>
        <taxon>Hemiptera</taxon>
        <taxon>Auchenorrhyncha</taxon>
        <taxon>Membracoidea</taxon>
        <taxon>Cicadellidae</taxon>
        <taxon>Cicadellinae</taxon>
        <taxon>Cicadellini</taxon>
        <taxon>Graphocephala</taxon>
    </lineage>
</organism>
<accession>A0A1B6MIM2</accession>
<feature type="non-terminal residue" evidence="2">
    <location>
        <position position="1"/>
    </location>
</feature>
<name>A0A1B6MIM2_9HEMI</name>
<evidence type="ECO:0000256" key="1">
    <source>
        <dbReference type="SAM" id="MobiDB-lite"/>
    </source>
</evidence>
<proteinExistence type="predicted"/>
<sequence length="356" mass="40398">FECGLHVLVNTKHILDNLLHEINNFKISDDYQKTQKPCKKVNTIRRTSNPLTFSKQLSMNTACKAIANKVEINKSKKTGSFNSQNNEHNKYGKDSLDKPVPLDKLSNKNASEYFSEEPINTRQDERRFKNDGVDKLKRINIEYTKCKGFQITCSNRFSILNELDVNHSTLIDNHSQNRKTINQKLTVSKNNIPTQSNIHAHKIQTLADSRGRALNNLLDKQLDSSNTTSIIRPNRTEKNSETIIDELSLISGIENEHRHLKQVCNVPSRKKATDGSQLNNTSLRMQPATSKKNSILLLSDSHGRNLSSKLNRNINVEYSAISMVKPNAKMKHIINNVYDETLNFDKGDFVVILGGT</sequence>
<protein>
    <submittedName>
        <fullName evidence="2">Uncharacterized protein</fullName>
    </submittedName>
</protein>
<feature type="region of interest" description="Disordered" evidence="1">
    <location>
        <begin position="77"/>
        <end position="100"/>
    </location>
</feature>